<protein>
    <submittedName>
        <fullName evidence="2">Filamin/ABP280 repeat protein</fullName>
    </submittedName>
</protein>
<sequence>MDQIIECVVEEIELQRLASIARAKQEKIQEIENVIAAKEQALEAEKKKYEEHAKTFQPLDMDEVRALITTRRQAGVQTEDALSLRQGIFGPLIVARATGQHVPKASTVVTTVKVKPVENRRFR</sequence>
<reference evidence="2 3" key="1">
    <citation type="journal article" date="2016" name="Nat. Commun.">
        <title>Local admixture of amplified and diversified secreted pathogenesis determinants shapes mosaic Toxoplasma gondii genomes.</title>
        <authorList>
            <person name="Lorenzi H."/>
            <person name="Khan A."/>
            <person name="Behnke M.S."/>
            <person name="Namasivayam S."/>
            <person name="Swapna L.S."/>
            <person name="Hadjithomas M."/>
            <person name="Karamycheva S."/>
            <person name="Pinney D."/>
            <person name="Brunk B.P."/>
            <person name="Ajioka J.W."/>
            <person name="Ajzenberg D."/>
            <person name="Boothroyd J.C."/>
            <person name="Boyle J.P."/>
            <person name="Darde M.L."/>
            <person name="Diaz-Miranda M.A."/>
            <person name="Dubey J.P."/>
            <person name="Fritz H.M."/>
            <person name="Gennari S.M."/>
            <person name="Gregory B.D."/>
            <person name="Kim K."/>
            <person name="Saeij J.P."/>
            <person name="Su C."/>
            <person name="White M.W."/>
            <person name="Zhu X.Q."/>
            <person name="Howe D.K."/>
            <person name="Rosenthal B.M."/>
            <person name="Grigg M.E."/>
            <person name="Parkinson J."/>
            <person name="Liu L."/>
            <person name="Kissinger J.C."/>
            <person name="Roos D.S."/>
            <person name="Sibley L.D."/>
        </authorList>
    </citation>
    <scope>NUCLEOTIDE SEQUENCE [LARGE SCALE GENOMIC DNA]</scope>
    <source>
        <strain evidence="2 3">COUG</strain>
    </source>
</reference>
<accession>A0A2G8Y214</accession>
<dbReference type="VEuPathDB" id="ToxoDB:TGCOUG_366960"/>
<evidence type="ECO:0000256" key="1">
    <source>
        <dbReference type="SAM" id="Coils"/>
    </source>
</evidence>
<evidence type="ECO:0000313" key="2">
    <source>
        <dbReference type="EMBL" id="PIM01314.1"/>
    </source>
</evidence>
<dbReference type="EMBL" id="AGQR02001615">
    <property type="protein sequence ID" value="PIM01314.1"/>
    <property type="molecule type" value="Genomic_DNA"/>
</dbReference>
<comment type="caution">
    <text evidence="2">The sequence shown here is derived from an EMBL/GenBank/DDBJ whole genome shotgun (WGS) entry which is preliminary data.</text>
</comment>
<organism evidence="2 3">
    <name type="scientific">Toxoplasma gondii COUG</name>
    <dbReference type="NCBI Taxonomy" id="1074873"/>
    <lineage>
        <taxon>Eukaryota</taxon>
        <taxon>Sar</taxon>
        <taxon>Alveolata</taxon>
        <taxon>Apicomplexa</taxon>
        <taxon>Conoidasida</taxon>
        <taxon>Coccidia</taxon>
        <taxon>Eucoccidiorida</taxon>
        <taxon>Eimeriorina</taxon>
        <taxon>Sarcocystidae</taxon>
        <taxon>Toxoplasma</taxon>
    </lineage>
</organism>
<gene>
    <name evidence="2" type="ORF">TGCOUG_366960</name>
</gene>
<evidence type="ECO:0000313" key="3">
    <source>
        <dbReference type="Proteomes" id="UP000236343"/>
    </source>
</evidence>
<dbReference type="Proteomes" id="UP000236343">
    <property type="component" value="Unassembled WGS sequence"/>
</dbReference>
<proteinExistence type="predicted"/>
<dbReference type="AlphaFoldDB" id="A0A2G8Y214"/>
<feature type="coiled-coil region" evidence="1">
    <location>
        <begin position="14"/>
        <end position="55"/>
    </location>
</feature>
<keyword evidence="1" id="KW-0175">Coiled coil</keyword>
<name>A0A2G8Y214_TOXGO</name>